<dbReference type="Pfam" id="PF13855">
    <property type="entry name" value="LRR_8"/>
    <property type="match status" value="1"/>
</dbReference>
<dbReference type="PANTHER" id="PTHR48051">
    <property type="match status" value="1"/>
</dbReference>
<dbReference type="PANTHER" id="PTHR48051:SF1">
    <property type="entry name" value="RAS SUPPRESSOR PROTEIN 1"/>
    <property type="match status" value="1"/>
</dbReference>
<sequence>MAPQKQNNNKKQKAAPDLTSPPQTPPPPPPPPLSRNTTTTPTKFFTTTTTTANTNTTTPPQRGAISTSTPASASASVTSPSPSTVGRPKGIGNSAGGKYGRCPSCATGRRIRQRYTAGHVDRFRFVCSNRGTAGAAGAAAGNGDYDYDDDGGGGGGGNGGCGYELELEADPAVNPGAFRDLAVGLLQTRLPWTKKGSGMGLVPQGGGTPAPKRGCAKCLVGTLVKKHRDTFRWTEVVLECERAWDGRSKQWVGGCGYSIEIERKPFDNHDGGDENEGGVGSGSPGGVASFKTKVEKRAQWDAARDREEFEEYAEELERANNNPFAAAVMVAPGGDKFKNKVVVDLTEDREEVPDRSPSPGVPASSAVRLVSTDSARESIVLDDERVDDDAAEFDEFASDDELELMKLADQTVNDDMDVDDELGLIELADRVSAAQASLSDPAFFSSDDDPALDNYQSHGRRKRRYVGAWFDQQPASSDSALGDETRPNYPPPRRNRGPQQPQKREFRRQLDSGVWMGTDGCLTDTDDSFELEPPASRLPLGPSQVLMPVSPARKRFSAEEQAAHNAIRFCVEHGTEQVDLTGLGLENISEGLLDPISDIAPIPTVAKDVAFEQRDPQIKVFLSNNRLRSFPISLFNVEHLTVLSLRANRLSKIPPAIVKLKNLETLNVAQNYLRFLPGELLDLLRHGSKLHTLNFAPNKFWQPEDAASCAQGADEYERLTYPALALTETESSSWSGLTTRLHSRTPVHFTSSTQQTYSRFTLPPLDSKILQDTPLEWEPFTELATPRELASELNSRAATSKVVNPRGAKSLFELALRACATSAQADRIPAWLREEDGWPGYFAPAVQEAVDMHREGGARCAVCGRATLMPLARWVEFRQIGRTTVTVDEAGERVEKFTGLGGVGEGLPVPFLRVGCSWTCVPVRVEEKENGNAEVEEG</sequence>
<evidence type="ECO:0000256" key="3">
    <source>
        <dbReference type="SAM" id="MobiDB-lite"/>
    </source>
</evidence>
<protein>
    <submittedName>
        <fullName evidence="4">Uncharacterized protein</fullName>
    </submittedName>
</protein>
<gene>
    <name evidence="4" type="ORF">NEMBOFW57_001876</name>
</gene>
<evidence type="ECO:0000313" key="4">
    <source>
        <dbReference type="EMBL" id="KAG7291855.1"/>
    </source>
</evidence>
<dbReference type="EMBL" id="JAHCVI010000001">
    <property type="protein sequence ID" value="KAG7291855.1"/>
    <property type="molecule type" value="Genomic_DNA"/>
</dbReference>
<dbReference type="InterPro" id="IPR003591">
    <property type="entry name" value="Leu-rich_rpt_typical-subtyp"/>
</dbReference>
<keyword evidence="1" id="KW-0433">Leucine-rich repeat</keyword>
<dbReference type="GO" id="GO:0005737">
    <property type="term" value="C:cytoplasm"/>
    <property type="evidence" value="ECO:0007669"/>
    <property type="project" value="TreeGrafter"/>
</dbReference>
<reference evidence="4" key="1">
    <citation type="submission" date="2023-02" db="EMBL/GenBank/DDBJ databases">
        <authorList>
            <person name="Palmer J.M."/>
        </authorList>
    </citation>
    <scope>NUCLEOTIDE SEQUENCE</scope>
    <source>
        <strain evidence="4">FW57</strain>
    </source>
</reference>
<feature type="compositionally biased region" description="Low complexity" evidence="3">
    <location>
        <begin position="34"/>
        <end position="85"/>
    </location>
</feature>
<evidence type="ECO:0000256" key="1">
    <source>
        <dbReference type="ARBA" id="ARBA00022614"/>
    </source>
</evidence>
<feature type="compositionally biased region" description="Pro residues" evidence="3">
    <location>
        <begin position="22"/>
        <end position="33"/>
    </location>
</feature>
<dbReference type="InterPro" id="IPR050216">
    <property type="entry name" value="LRR_domain-containing"/>
</dbReference>
<dbReference type="InterPro" id="IPR032675">
    <property type="entry name" value="LRR_dom_sf"/>
</dbReference>
<keyword evidence="2" id="KW-0677">Repeat</keyword>
<dbReference type="Gene3D" id="3.80.10.10">
    <property type="entry name" value="Ribonuclease Inhibitor"/>
    <property type="match status" value="1"/>
</dbReference>
<dbReference type="SUPFAM" id="SSF52075">
    <property type="entry name" value="Outer arm dynein light chain 1"/>
    <property type="match status" value="1"/>
</dbReference>
<feature type="region of interest" description="Disordered" evidence="3">
    <location>
        <begin position="466"/>
        <end position="510"/>
    </location>
</feature>
<proteinExistence type="predicted"/>
<name>A0AAD4I317_9PEZI</name>
<comment type="caution">
    <text evidence="4">The sequence shown here is derived from an EMBL/GenBank/DDBJ whole genome shotgun (WGS) entry which is preliminary data.</text>
</comment>
<dbReference type="AlphaFoldDB" id="A0AAD4I317"/>
<dbReference type="Proteomes" id="UP001197093">
    <property type="component" value="Unassembled WGS sequence"/>
</dbReference>
<keyword evidence="5" id="KW-1185">Reference proteome</keyword>
<feature type="region of interest" description="Disordered" evidence="3">
    <location>
        <begin position="1"/>
        <end position="102"/>
    </location>
</feature>
<organism evidence="4 5">
    <name type="scientific">Staphylotrichum longicolle</name>
    <dbReference type="NCBI Taxonomy" id="669026"/>
    <lineage>
        <taxon>Eukaryota</taxon>
        <taxon>Fungi</taxon>
        <taxon>Dikarya</taxon>
        <taxon>Ascomycota</taxon>
        <taxon>Pezizomycotina</taxon>
        <taxon>Sordariomycetes</taxon>
        <taxon>Sordariomycetidae</taxon>
        <taxon>Sordariales</taxon>
        <taxon>Chaetomiaceae</taxon>
        <taxon>Staphylotrichum</taxon>
    </lineage>
</organism>
<dbReference type="SMART" id="SM00369">
    <property type="entry name" value="LRR_TYP"/>
    <property type="match status" value="2"/>
</dbReference>
<dbReference type="InterPro" id="IPR001611">
    <property type="entry name" value="Leu-rich_rpt"/>
</dbReference>
<accession>A0AAD4I317</accession>
<evidence type="ECO:0000256" key="2">
    <source>
        <dbReference type="ARBA" id="ARBA00022737"/>
    </source>
</evidence>
<evidence type="ECO:0000313" key="5">
    <source>
        <dbReference type="Proteomes" id="UP001197093"/>
    </source>
</evidence>
<feature type="region of interest" description="Disordered" evidence="3">
    <location>
        <begin position="266"/>
        <end position="290"/>
    </location>
</feature>